<keyword evidence="3" id="KW-1185">Reference proteome</keyword>
<dbReference type="OrthoDB" id="10249382at2759"/>
<dbReference type="Gene3D" id="3.40.50.12500">
    <property type="match status" value="1"/>
</dbReference>
<dbReference type="Pfam" id="PF01177">
    <property type="entry name" value="Asp_Glu_race"/>
    <property type="match status" value="1"/>
</dbReference>
<gene>
    <name evidence="2" type="ORF">AAP_03921</name>
</gene>
<dbReference type="EMBL" id="AZGZ01000017">
    <property type="protein sequence ID" value="KZZ90391.1"/>
    <property type="molecule type" value="Genomic_DNA"/>
</dbReference>
<accession>A0A167XRS5</accession>
<dbReference type="VEuPathDB" id="FungiDB:AAP_03921"/>
<comment type="caution">
    <text evidence="2">The sequence shown here is derived from an EMBL/GenBank/DDBJ whole genome shotgun (WGS) entry which is preliminary data.</text>
</comment>
<dbReference type="AlphaFoldDB" id="A0A167XRS5"/>
<comment type="similarity">
    <text evidence="1">Belongs to the HyuE racemase family.</text>
</comment>
<dbReference type="InterPro" id="IPR052186">
    <property type="entry name" value="Hydantoin_racemase-like"/>
</dbReference>
<dbReference type="PANTHER" id="PTHR28047">
    <property type="entry name" value="PROTEIN DCG1"/>
    <property type="match status" value="1"/>
</dbReference>
<sequence length="280" mass="29680">MTTALKPIISNLCLPATTQVDYFTAPQTRTTYPNGTSFDGIASINSGEESCRSAMHVFPHIQDQIAKYDGFLVACYSAHPLVGLIKKKIAEIEEEQQGRGEWDGKRRYVTGIFEASVSMSLSLISHFDVAFPSSSLDAATQQAGPGKAIAPTSFGIITTGSIWKNELSNAVKAMLLKTTNNELSVFAGVQTTGLSAIELHTTPAEEVERRIIAATERLIEESNGTVGAICLGCAGMSGLDAIVRRGCINALGEVKGKKVFIVDGVIAGVGMLATACRAGY</sequence>
<evidence type="ECO:0000313" key="2">
    <source>
        <dbReference type="EMBL" id="KZZ90391.1"/>
    </source>
</evidence>
<dbReference type="InterPro" id="IPR053714">
    <property type="entry name" value="Iso_Racemase_Enz_sf"/>
</dbReference>
<dbReference type="PANTHER" id="PTHR28047:SF5">
    <property type="entry name" value="PROTEIN DCG1"/>
    <property type="match status" value="1"/>
</dbReference>
<evidence type="ECO:0000256" key="1">
    <source>
        <dbReference type="ARBA" id="ARBA00038414"/>
    </source>
</evidence>
<protein>
    <submittedName>
        <fullName evidence="2">Asp/Glu/hydantoin racemase</fullName>
    </submittedName>
</protein>
<dbReference type="Proteomes" id="UP000242877">
    <property type="component" value="Unassembled WGS sequence"/>
</dbReference>
<reference evidence="2 3" key="1">
    <citation type="journal article" date="2016" name="Genome Biol. Evol.">
        <title>Divergent and convergent evolution of fungal pathogenicity.</title>
        <authorList>
            <person name="Shang Y."/>
            <person name="Xiao G."/>
            <person name="Zheng P."/>
            <person name="Cen K."/>
            <person name="Zhan S."/>
            <person name="Wang C."/>
        </authorList>
    </citation>
    <scope>NUCLEOTIDE SEQUENCE [LARGE SCALE GENOMIC DNA]</scope>
    <source>
        <strain evidence="2 3">ARSEF 7405</strain>
    </source>
</reference>
<proteinExistence type="inferred from homology"/>
<name>A0A167XRS5_9EURO</name>
<organism evidence="2 3">
    <name type="scientific">Ascosphaera apis ARSEF 7405</name>
    <dbReference type="NCBI Taxonomy" id="392613"/>
    <lineage>
        <taxon>Eukaryota</taxon>
        <taxon>Fungi</taxon>
        <taxon>Dikarya</taxon>
        <taxon>Ascomycota</taxon>
        <taxon>Pezizomycotina</taxon>
        <taxon>Eurotiomycetes</taxon>
        <taxon>Eurotiomycetidae</taxon>
        <taxon>Onygenales</taxon>
        <taxon>Ascosphaeraceae</taxon>
        <taxon>Ascosphaera</taxon>
    </lineage>
</organism>
<dbReference type="InterPro" id="IPR015942">
    <property type="entry name" value="Asp/Glu/hydantoin_racemase"/>
</dbReference>
<evidence type="ECO:0000313" key="3">
    <source>
        <dbReference type="Proteomes" id="UP000242877"/>
    </source>
</evidence>
<dbReference type="GO" id="GO:0047661">
    <property type="term" value="F:amino-acid racemase activity"/>
    <property type="evidence" value="ECO:0007669"/>
    <property type="project" value="InterPro"/>
</dbReference>